<gene>
    <name evidence="4" type="ORF">E9229_000376</name>
</gene>
<dbReference type="InterPro" id="IPR003736">
    <property type="entry name" value="PAAI_dom"/>
</dbReference>
<dbReference type="CDD" id="cd03443">
    <property type="entry name" value="PaaI_thioesterase"/>
    <property type="match status" value="1"/>
</dbReference>
<keyword evidence="2" id="KW-0378">Hydrolase</keyword>
<dbReference type="EMBL" id="JACHVS010000001">
    <property type="protein sequence ID" value="MBB2994185.1"/>
    <property type="molecule type" value="Genomic_DNA"/>
</dbReference>
<dbReference type="InterPro" id="IPR029069">
    <property type="entry name" value="HotDog_dom_sf"/>
</dbReference>
<dbReference type="Pfam" id="PF03061">
    <property type="entry name" value="4HBT"/>
    <property type="match status" value="1"/>
</dbReference>
<keyword evidence="5" id="KW-1185">Reference proteome</keyword>
<dbReference type="AlphaFoldDB" id="A0A839QI38"/>
<dbReference type="InterPro" id="IPR006683">
    <property type="entry name" value="Thioestr_dom"/>
</dbReference>
<dbReference type="PANTHER" id="PTHR21660">
    <property type="entry name" value="THIOESTERASE SUPERFAMILY MEMBER-RELATED"/>
    <property type="match status" value="1"/>
</dbReference>
<dbReference type="Proteomes" id="UP000523000">
    <property type="component" value="Unassembled WGS sequence"/>
</dbReference>
<name>A0A839QI38_9MICC</name>
<comment type="similarity">
    <text evidence="1">Belongs to the thioesterase PaaI family.</text>
</comment>
<reference evidence="4 5" key="1">
    <citation type="submission" date="2020-08" db="EMBL/GenBank/DDBJ databases">
        <title>Sequencing the genomes of 1000 actinobacteria strains.</title>
        <authorList>
            <person name="Klenk H.-P."/>
        </authorList>
    </citation>
    <scope>NUCLEOTIDE SEQUENCE [LARGE SCALE GENOMIC DNA]</scope>
    <source>
        <strain evidence="4 5">DSM 22826</strain>
    </source>
</reference>
<proteinExistence type="inferred from homology"/>
<evidence type="ECO:0000259" key="3">
    <source>
        <dbReference type="Pfam" id="PF03061"/>
    </source>
</evidence>
<protein>
    <submittedName>
        <fullName evidence="4">Uncharacterized protein (TIGR00369 family)</fullName>
    </submittedName>
</protein>
<evidence type="ECO:0000256" key="2">
    <source>
        <dbReference type="ARBA" id="ARBA00022801"/>
    </source>
</evidence>
<dbReference type="InterPro" id="IPR039298">
    <property type="entry name" value="ACOT13"/>
</dbReference>
<dbReference type="SUPFAM" id="SSF54637">
    <property type="entry name" value="Thioesterase/thiol ester dehydrase-isomerase"/>
    <property type="match status" value="1"/>
</dbReference>
<evidence type="ECO:0000313" key="5">
    <source>
        <dbReference type="Proteomes" id="UP000523000"/>
    </source>
</evidence>
<dbReference type="RefSeq" id="WP_183509560.1">
    <property type="nucleotide sequence ID" value="NZ_BAABGK010000041.1"/>
</dbReference>
<dbReference type="GO" id="GO:0047617">
    <property type="term" value="F:fatty acyl-CoA hydrolase activity"/>
    <property type="evidence" value="ECO:0007669"/>
    <property type="project" value="InterPro"/>
</dbReference>
<feature type="domain" description="Thioesterase" evidence="3">
    <location>
        <begin position="74"/>
        <end position="150"/>
    </location>
</feature>
<dbReference type="PANTHER" id="PTHR21660:SF1">
    <property type="entry name" value="ACYL-COENZYME A THIOESTERASE 13"/>
    <property type="match status" value="1"/>
</dbReference>
<organism evidence="4 5">
    <name type="scientific">Paeniglutamicibacter cryotolerans</name>
    <dbReference type="NCBI Taxonomy" id="670079"/>
    <lineage>
        <taxon>Bacteria</taxon>
        <taxon>Bacillati</taxon>
        <taxon>Actinomycetota</taxon>
        <taxon>Actinomycetes</taxon>
        <taxon>Micrococcales</taxon>
        <taxon>Micrococcaceae</taxon>
        <taxon>Paeniglutamicibacter</taxon>
    </lineage>
</organism>
<evidence type="ECO:0000256" key="1">
    <source>
        <dbReference type="ARBA" id="ARBA00008324"/>
    </source>
</evidence>
<dbReference type="Gene3D" id="3.10.129.10">
    <property type="entry name" value="Hotdog Thioesterase"/>
    <property type="match status" value="1"/>
</dbReference>
<accession>A0A839QI38</accession>
<comment type="caution">
    <text evidence="4">The sequence shown here is derived from an EMBL/GenBank/DDBJ whole genome shotgun (WGS) entry which is preliminary data.</text>
</comment>
<dbReference type="NCBIfam" id="TIGR00369">
    <property type="entry name" value="unchar_dom_1"/>
    <property type="match status" value="1"/>
</dbReference>
<sequence length="165" mass="16894">MEPRCEPPSLDATSRLLREEVQGRDGLDFLRAMLAGELPISPLLDALGIALVSAERGGAGVAATPLPIHFNAKGTGHGGFISTLLDAALGFAVESMSDAGTMWTTTDLQVRFLRPMTASSGLVTATGTVGHYGRATATASGEVRDAGGRILATATAGLFALRNGA</sequence>
<evidence type="ECO:0000313" key="4">
    <source>
        <dbReference type="EMBL" id="MBB2994185.1"/>
    </source>
</evidence>